<organism evidence="2 3">
    <name type="scientific">Nocardia cyriacigeorgica</name>
    <dbReference type="NCBI Taxonomy" id="135487"/>
    <lineage>
        <taxon>Bacteria</taxon>
        <taxon>Bacillati</taxon>
        <taxon>Actinomycetota</taxon>
        <taxon>Actinomycetes</taxon>
        <taxon>Mycobacteriales</taxon>
        <taxon>Nocardiaceae</taxon>
        <taxon>Nocardia</taxon>
    </lineage>
</organism>
<dbReference type="AlphaFoldDB" id="A0A5R8PD80"/>
<name>A0A5R8PD80_9NOCA</name>
<evidence type="ECO:0000313" key="3">
    <source>
        <dbReference type="Proteomes" id="UP000308349"/>
    </source>
</evidence>
<gene>
    <name evidence="2" type="ORF">FEK35_18870</name>
</gene>
<dbReference type="EMBL" id="VBUU01000020">
    <property type="protein sequence ID" value="TLG05864.1"/>
    <property type="molecule type" value="Genomic_DNA"/>
</dbReference>
<proteinExistence type="predicted"/>
<dbReference type="OrthoDB" id="3541280at2"/>
<comment type="caution">
    <text evidence="2">The sequence shown here is derived from an EMBL/GenBank/DDBJ whole genome shotgun (WGS) entry which is preliminary data.</text>
</comment>
<protein>
    <submittedName>
        <fullName evidence="2">YbdD/YjiX family protein</fullName>
    </submittedName>
</protein>
<evidence type="ECO:0000313" key="2">
    <source>
        <dbReference type="EMBL" id="TLG05864.1"/>
    </source>
</evidence>
<evidence type="ECO:0000256" key="1">
    <source>
        <dbReference type="SAM" id="MobiDB-lite"/>
    </source>
</evidence>
<sequence>MGDDRADSPAEGTGPAGAGQRRIEPFGGPGRALLGAARGVLWWFNSVLGGKDYERYVAHLRRKHPGCPIPSEREYWRERHAEADRNPANRCC</sequence>
<dbReference type="Proteomes" id="UP000308349">
    <property type="component" value="Unassembled WGS sequence"/>
</dbReference>
<dbReference type="InterPro" id="IPR007423">
    <property type="entry name" value="Sel_put"/>
</dbReference>
<feature type="region of interest" description="Disordered" evidence="1">
    <location>
        <begin position="1"/>
        <end position="29"/>
    </location>
</feature>
<reference evidence="2 3" key="1">
    <citation type="submission" date="2019-05" db="EMBL/GenBank/DDBJ databases">
        <title>Genomes sequences of two Nocardia cyriacigeorgica environmental isolates, type strains Nocardia asteroides ATCC 19247 and Nocardia cyriacigeorgica DSM 44484.</title>
        <authorList>
            <person name="Vautrin F."/>
            <person name="Bergeron E."/>
            <person name="Dubost A."/>
            <person name="Abrouk D."/>
            <person name="Rodriguez Nava V."/>
            <person name="Pujic P."/>
        </authorList>
    </citation>
    <scope>NUCLEOTIDE SEQUENCE [LARGE SCALE GENOMIC DNA]</scope>
    <source>
        <strain evidence="2 3">EML 1456</strain>
    </source>
</reference>
<accession>A0A5R8PD80</accession>
<dbReference type="Pfam" id="PF04328">
    <property type="entry name" value="Sel_put"/>
    <property type="match status" value="1"/>
</dbReference>